<keyword evidence="11" id="KW-1185">Reference proteome</keyword>
<dbReference type="GO" id="GO:0009245">
    <property type="term" value="P:lipid A biosynthetic process"/>
    <property type="evidence" value="ECO:0007669"/>
    <property type="project" value="UniProtKB-KW"/>
</dbReference>
<evidence type="ECO:0000256" key="6">
    <source>
        <dbReference type="ARBA" id="ARBA00022741"/>
    </source>
</evidence>
<evidence type="ECO:0000256" key="4">
    <source>
        <dbReference type="ARBA" id="ARBA00022556"/>
    </source>
</evidence>
<keyword evidence="5" id="KW-0808">Transferase</keyword>
<evidence type="ECO:0000313" key="10">
    <source>
        <dbReference type="EMBL" id="OQR95939.1"/>
    </source>
</evidence>
<dbReference type="EMBL" id="JNBR01000169">
    <property type="protein sequence ID" value="OQR95939.1"/>
    <property type="molecule type" value="Genomic_DNA"/>
</dbReference>
<dbReference type="OrthoDB" id="10266567at2759"/>
<evidence type="ECO:0000256" key="1">
    <source>
        <dbReference type="ARBA" id="ARBA00004870"/>
    </source>
</evidence>
<reference evidence="10 11" key="1">
    <citation type="journal article" date="2014" name="Genome Biol. Evol.">
        <title>The secreted proteins of Achlya hypogyna and Thraustotheca clavata identify the ancestral oomycete secretome and reveal gene acquisitions by horizontal gene transfer.</title>
        <authorList>
            <person name="Misner I."/>
            <person name="Blouin N."/>
            <person name="Leonard G."/>
            <person name="Richards T.A."/>
            <person name="Lane C.E."/>
        </authorList>
    </citation>
    <scope>NUCLEOTIDE SEQUENCE [LARGE SCALE GENOMIC DNA]</scope>
    <source>
        <strain evidence="10 11">ATCC 48635</strain>
    </source>
</reference>
<dbReference type="PANTHER" id="PTHR42724">
    <property type="entry name" value="TETRAACYLDISACCHARIDE 4'-KINASE"/>
    <property type="match status" value="1"/>
</dbReference>
<evidence type="ECO:0000256" key="5">
    <source>
        <dbReference type="ARBA" id="ARBA00022679"/>
    </source>
</evidence>
<keyword evidence="7 10" id="KW-0418">Kinase</keyword>
<dbReference type="UniPathway" id="UPA00359">
    <property type="reaction ID" value="UER00482"/>
</dbReference>
<protein>
    <recommendedName>
        <fullName evidence="2">tetraacyldisaccharide 4'-kinase</fullName>
        <ecNumber evidence="2">2.7.1.130</ecNumber>
    </recommendedName>
</protein>
<keyword evidence="6" id="KW-0547">Nucleotide-binding</keyword>
<evidence type="ECO:0000313" key="11">
    <source>
        <dbReference type="Proteomes" id="UP000243579"/>
    </source>
</evidence>
<dbReference type="GO" id="GO:0005524">
    <property type="term" value="F:ATP binding"/>
    <property type="evidence" value="ECO:0007669"/>
    <property type="project" value="UniProtKB-KW"/>
</dbReference>
<evidence type="ECO:0000256" key="8">
    <source>
        <dbReference type="ARBA" id="ARBA00022840"/>
    </source>
</evidence>
<proteinExistence type="inferred from homology"/>
<organism evidence="10 11">
    <name type="scientific">Achlya hypogyna</name>
    <name type="common">Oomycete</name>
    <name type="synonym">Protoachlya hypogyna</name>
    <dbReference type="NCBI Taxonomy" id="1202772"/>
    <lineage>
        <taxon>Eukaryota</taxon>
        <taxon>Sar</taxon>
        <taxon>Stramenopiles</taxon>
        <taxon>Oomycota</taxon>
        <taxon>Saprolegniomycetes</taxon>
        <taxon>Saprolegniales</taxon>
        <taxon>Achlyaceae</taxon>
        <taxon>Achlya</taxon>
    </lineage>
</organism>
<sequence>MVEQWQRAVRKAVWQQLMLERDERHPLVRSILLAASFAYGSIAAFRRSHYASQPRQVLPLRTISFGNVTWGGTGKTPCLHFVARRLAAKNHPLMLVSRGYGDDEWRVFASEFPGNFLALGKERYRNVMMLVESQRVPENTVALVDDGFQQYSLHKDLDIVMINAYNPFGSGALLPEGQLRELPEEALPRADIVILHHADNLSTSARVALEAKIRPMLKSSALLATSRMRLTALPAAADAAACVQNREAPLPAVNEQDATLIVGLCGIGCPASFRDVLVRAFPQCEVLMQVFPDHYDYSSADVDLVVATIEATRGSRNVVAVVTEKDFYRSQALLQAHLAAYDLRVALCQLELVQERDAVLGRIDALLDQPLRRRQG</sequence>
<comment type="pathway">
    <text evidence="1">Glycolipid biosynthesis; lipid IV(A) biosynthesis; lipid IV(A) from (3R)-3-hydroxytetradecanoyl-[acyl-carrier-protein] and UDP-N-acetyl-alpha-D-glucosamine: step 6/6.</text>
</comment>
<evidence type="ECO:0000256" key="7">
    <source>
        <dbReference type="ARBA" id="ARBA00022777"/>
    </source>
</evidence>
<evidence type="ECO:0000256" key="9">
    <source>
        <dbReference type="ARBA" id="ARBA00023098"/>
    </source>
</evidence>
<dbReference type="GO" id="GO:0016020">
    <property type="term" value="C:membrane"/>
    <property type="evidence" value="ECO:0007669"/>
    <property type="project" value="GOC"/>
</dbReference>
<dbReference type="HAMAP" id="MF_00409">
    <property type="entry name" value="LpxK"/>
    <property type="match status" value="1"/>
</dbReference>
<dbReference type="AlphaFoldDB" id="A0A1V9ZD73"/>
<keyword evidence="8" id="KW-0067">ATP-binding</keyword>
<evidence type="ECO:0000256" key="2">
    <source>
        <dbReference type="ARBA" id="ARBA00012071"/>
    </source>
</evidence>
<evidence type="ECO:0000256" key="3">
    <source>
        <dbReference type="ARBA" id="ARBA00022516"/>
    </source>
</evidence>
<accession>A0A1V9ZD73</accession>
<dbReference type="STRING" id="1202772.A0A1V9ZD73"/>
<dbReference type="GO" id="GO:0009029">
    <property type="term" value="F:lipid-A 4'-kinase activity"/>
    <property type="evidence" value="ECO:0007669"/>
    <property type="project" value="UniProtKB-EC"/>
</dbReference>
<dbReference type="EC" id="2.7.1.130" evidence="2"/>
<keyword evidence="3" id="KW-0444">Lipid biosynthesis</keyword>
<gene>
    <name evidence="10" type="ORF">ACHHYP_00005</name>
</gene>
<name>A0A1V9ZD73_ACHHY</name>
<dbReference type="Proteomes" id="UP000243579">
    <property type="component" value="Unassembled WGS sequence"/>
</dbReference>
<keyword evidence="4" id="KW-0441">Lipid A biosynthesis</keyword>
<dbReference type="PANTHER" id="PTHR42724:SF1">
    <property type="entry name" value="TETRAACYLDISACCHARIDE 4'-KINASE, MITOCHONDRIAL-RELATED"/>
    <property type="match status" value="1"/>
</dbReference>
<dbReference type="InterPro" id="IPR003758">
    <property type="entry name" value="LpxK"/>
</dbReference>
<keyword evidence="9" id="KW-0443">Lipid metabolism</keyword>
<comment type="caution">
    <text evidence="10">The sequence shown here is derived from an EMBL/GenBank/DDBJ whole genome shotgun (WGS) entry which is preliminary data.</text>
</comment>
<dbReference type="Pfam" id="PF02606">
    <property type="entry name" value="LpxK"/>
    <property type="match status" value="2"/>
</dbReference>